<feature type="transmembrane region" description="Helical" evidence="6">
    <location>
        <begin position="104"/>
        <end position="128"/>
    </location>
</feature>
<dbReference type="PANTHER" id="PTHR23507:SF1">
    <property type="entry name" value="FI18259P1-RELATED"/>
    <property type="match status" value="1"/>
</dbReference>
<keyword evidence="8" id="KW-1185">Reference proteome</keyword>
<keyword evidence="4 6" id="KW-0472">Membrane</keyword>
<name>A0ABP1E0Q6_9APHY</name>
<feature type="transmembrane region" description="Helical" evidence="6">
    <location>
        <begin position="169"/>
        <end position="191"/>
    </location>
</feature>
<comment type="subcellular location">
    <subcellularLocation>
        <location evidence="1">Membrane</location>
        <topology evidence="1">Multi-pass membrane protein</topology>
    </subcellularLocation>
</comment>
<evidence type="ECO:0000256" key="5">
    <source>
        <dbReference type="SAM" id="MobiDB-lite"/>
    </source>
</evidence>
<keyword evidence="3 6" id="KW-1133">Transmembrane helix</keyword>
<evidence type="ECO:0000256" key="4">
    <source>
        <dbReference type="ARBA" id="ARBA00023136"/>
    </source>
</evidence>
<evidence type="ECO:0008006" key="9">
    <source>
        <dbReference type="Google" id="ProtNLM"/>
    </source>
</evidence>
<sequence>MDQSTLPASWRSRSAAVLPLAFLQSLAFGFIELPAIYLFRELECERYASGLPPHLPEDDICRDPAVQKAYSIDVAIYLALSTICSIAVSGPFGRLSDMRGRKIVMSSAACLNAIGDFWLFLSALLPAIRNPYSLMLSAFIKGMGGSFSVVQAAQSAFVADTSSSTTRSFYLGLALVMFWIASAIAPLGVSFLLREDHYAACFGIASGCWIIYLLYSVFIIQETRVPSGQKNDQANQTATPTSQNENISQPEPRRAFFQSLTEPLVFIFRDPTLRWLALTTLSMLIAIGAFSVLVVYCDFMFGMRASEAGIIASIMSMARAFSVLCVLPAFLALYRKLYANRVYKLNNTTHSNGASETSPLLAEHDTQASQNNTPSTDQTSASAAQELLVARVCFLIDAVGMILISLSRNPAEIMISTTLGALGAPAAPSVQALVTLAASPSEVGRVLAGFSIIESAGVALRNPILFGTYGATLEVAPKAIWYFASGLFVFCAFTVMWLKPARFIKKKVTDGDVADNHQ</sequence>
<dbReference type="InterPro" id="IPR036259">
    <property type="entry name" value="MFS_trans_sf"/>
</dbReference>
<evidence type="ECO:0000313" key="7">
    <source>
        <dbReference type="EMBL" id="CAL1713545.1"/>
    </source>
</evidence>
<evidence type="ECO:0000256" key="1">
    <source>
        <dbReference type="ARBA" id="ARBA00004141"/>
    </source>
</evidence>
<dbReference type="Gene3D" id="1.20.1250.20">
    <property type="entry name" value="MFS general substrate transporter like domains"/>
    <property type="match status" value="2"/>
</dbReference>
<dbReference type="EMBL" id="OZ037950">
    <property type="protein sequence ID" value="CAL1713545.1"/>
    <property type="molecule type" value="Genomic_DNA"/>
</dbReference>
<feature type="transmembrane region" description="Helical" evidence="6">
    <location>
        <begin position="74"/>
        <end position="92"/>
    </location>
</feature>
<feature type="transmembrane region" description="Helical" evidence="6">
    <location>
        <begin position="197"/>
        <end position="220"/>
    </location>
</feature>
<dbReference type="Proteomes" id="UP001497453">
    <property type="component" value="Chromosome 7"/>
</dbReference>
<organism evidence="7 8">
    <name type="scientific">Somion occarium</name>
    <dbReference type="NCBI Taxonomy" id="3059160"/>
    <lineage>
        <taxon>Eukaryota</taxon>
        <taxon>Fungi</taxon>
        <taxon>Dikarya</taxon>
        <taxon>Basidiomycota</taxon>
        <taxon>Agaricomycotina</taxon>
        <taxon>Agaricomycetes</taxon>
        <taxon>Polyporales</taxon>
        <taxon>Cerrenaceae</taxon>
        <taxon>Somion</taxon>
    </lineage>
</organism>
<dbReference type="PANTHER" id="PTHR23507">
    <property type="entry name" value="ZGC:174356"/>
    <property type="match status" value="1"/>
</dbReference>
<feature type="transmembrane region" description="Helical" evidence="6">
    <location>
        <begin position="388"/>
        <end position="407"/>
    </location>
</feature>
<feature type="region of interest" description="Disordered" evidence="5">
    <location>
        <begin position="352"/>
        <end position="378"/>
    </location>
</feature>
<feature type="transmembrane region" description="Helical" evidence="6">
    <location>
        <begin position="413"/>
        <end position="434"/>
    </location>
</feature>
<feature type="compositionally biased region" description="Polar residues" evidence="5">
    <location>
        <begin position="229"/>
        <end position="249"/>
    </location>
</feature>
<feature type="transmembrane region" description="Helical" evidence="6">
    <location>
        <begin position="479"/>
        <end position="498"/>
    </location>
</feature>
<dbReference type="InterPro" id="IPR011701">
    <property type="entry name" value="MFS"/>
</dbReference>
<dbReference type="Pfam" id="PF07690">
    <property type="entry name" value="MFS_1"/>
    <property type="match status" value="1"/>
</dbReference>
<feature type="transmembrane region" description="Helical" evidence="6">
    <location>
        <begin position="308"/>
        <end position="334"/>
    </location>
</feature>
<proteinExistence type="predicted"/>
<protein>
    <recommendedName>
        <fullName evidence="9">Major facilitator superfamily (MFS) profile domain-containing protein</fullName>
    </recommendedName>
</protein>
<evidence type="ECO:0000256" key="2">
    <source>
        <dbReference type="ARBA" id="ARBA00022692"/>
    </source>
</evidence>
<keyword evidence="2 6" id="KW-0812">Transmembrane</keyword>
<feature type="transmembrane region" description="Helical" evidence="6">
    <location>
        <begin position="275"/>
        <end position="296"/>
    </location>
</feature>
<accession>A0ABP1E0Q6</accession>
<reference evidence="8" key="1">
    <citation type="submission" date="2024-04" db="EMBL/GenBank/DDBJ databases">
        <authorList>
            <person name="Shaw F."/>
            <person name="Minotto A."/>
        </authorList>
    </citation>
    <scope>NUCLEOTIDE SEQUENCE [LARGE SCALE GENOMIC DNA]</scope>
</reference>
<evidence type="ECO:0000313" key="8">
    <source>
        <dbReference type="Proteomes" id="UP001497453"/>
    </source>
</evidence>
<gene>
    <name evidence="7" type="ORF">GFSPODELE1_LOCUS9361</name>
</gene>
<evidence type="ECO:0000256" key="3">
    <source>
        <dbReference type="ARBA" id="ARBA00022989"/>
    </source>
</evidence>
<dbReference type="SUPFAM" id="SSF103473">
    <property type="entry name" value="MFS general substrate transporter"/>
    <property type="match status" value="1"/>
</dbReference>
<feature type="transmembrane region" description="Helical" evidence="6">
    <location>
        <begin position="134"/>
        <end position="157"/>
    </location>
</feature>
<feature type="region of interest" description="Disordered" evidence="5">
    <location>
        <begin position="229"/>
        <end position="250"/>
    </location>
</feature>
<evidence type="ECO:0000256" key="6">
    <source>
        <dbReference type="SAM" id="Phobius"/>
    </source>
</evidence>
<feature type="compositionally biased region" description="Polar residues" evidence="5">
    <location>
        <begin position="367"/>
        <end position="378"/>
    </location>
</feature>